<dbReference type="Proteomes" id="UP001519064">
    <property type="component" value="Unassembled WGS sequence"/>
</dbReference>
<dbReference type="Gene3D" id="3.40.50.920">
    <property type="match status" value="1"/>
</dbReference>
<keyword evidence="8" id="KW-1185">Reference proteome</keyword>
<dbReference type="SUPFAM" id="SSF52518">
    <property type="entry name" value="Thiamin diphosphate-binding fold (THDP-binding)"/>
    <property type="match status" value="2"/>
</dbReference>
<comment type="cofactor">
    <cofactor evidence="3">
        <name>thiamine diphosphate</name>
        <dbReference type="ChEBI" id="CHEBI:58937"/>
    </cofactor>
</comment>
<comment type="caution">
    <text evidence="7">The sequence shown here is derived from an EMBL/GenBank/DDBJ whole genome shotgun (WGS) entry which is preliminary data.</text>
</comment>
<evidence type="ECO:0000256" key="5">
    <source>
        <dbReference type="SAM" id="MobiDB-lite"/>
    </source>
</evidence>
<feature type="region of interest" description="Disordered" evidence="5">
    <location>
        <begin position="318"/>
        <end position="346"/>
    </location>
</feature>
<protein>
    <recommendedName>
        <fullName evidence="6">Transketolase-like pyrimidine-binding domain-containing protein</fullName>
    </recommendedName>
</protein>
<name>A0ABS3XJ19_9ACTN</name>
<dbReference type="InterPro" id="IPR033248">
    <property type="entry name" value="Transketolase_C"/>
</dbReference>
<feature type="compositionally biased region" description="Acidic residues" evidence="5">
    <location>
        <begin position="327"/>
        <end position="343"/>
    </location>
</feature>
<comment type="cofactor">
    <cofactor evidence="2">
        <name>Mg(2+)</name>
        <dbReference type="ChEBI" id="CHEBI:18420"/>
    </cofactor>
</comment>
<dbReference type="CDD" id="cd07033">
    <property type="entry name" value="TPP_PYR_DXS_TK_like"/>
    <property type="match status" value="1"/>
</dbReference>
<dbReference type="Pfam" id="PF00456">
    <property type="entry name" value="Transketolase_N"/>
    <property type="match status" value="1"/>
</dbReference>
<dbReference type="PANTHER" id="PTHR43825">
    <property type="entry name" value="PYRUVATE DEHYDROGENASE E1 COMPONENT"/>
    <property type="match status" value="1"/>
</dbReference>
<sequence length="655" mass="69050">MSHAPSRAPSRAPSWVPASEFARVREEIADPYDRAAAVSTLARINTLYMIERAGSGHLGSSFSAADIVTHLYLSEMRDPGTADGDVYFSSKGHDVPGLYALLAGLALLDEALIHRLRRLDGLPGHPDVRTPNMPFNTGSLGMGISKAKGLILADRLAGRARRVHVLTGDGELQEGQNWEALAGAVRHGMRELTVVVDHNKIQSDTWVADVSDLGDLEAKFRSFGWGVVRCDGNDPQALEAAFAKRAAAFPDGPAVLVADTVKGAGCGTFAATTSMREGEWRYRYHSGAPSPDDCAAAYAELWASAGELLERHGVAPVRSRPAPDALDALDEPDEQGAPDEQDGPYEPYKLPPVYGAALVELARQDARVVALDADLVLDTGLIPFWEEFPDRFFEFGIAEQDMVSAAGGLAAGGRLPFVHSFSCFLHARPNEQIYNNATEGRRIVYAGSLAGLVPAAPGHSHQAVRDISALGAIPGLVVAEPANAAQTRALVRYAGTAEESVYLRLSSAPVRAVADALPAGEDPATGRGTTVRQGGPLIAIGAGPVVLEQLMGAAELLAADGVELTVVNLPWLNRVDRNWLAGLARGAQALTVVEHHYTHGGQADTVARALLELGPAAPPAFRGLGLTRLPGCGTEAETLAAHGMDAASLAAALRP</sequence>
<comment type="similarity">
    <text evidence="4">Belongs to the transketolase family.</text>
</comment>
<dbReference type="EMBL" id="JADKMA010000188">
    <property type="protein sequence ID" value="MBO8195405.1"/>
    <property type="molecule type" value="Genomic_DNA"/>
</dbReference>
<dbReference type="InterPro" id="IPR029061">
    <property type="entry name" value="THDP-binding"/>
</dbReference>
<gene>
    <name evidence="7" type="ORF">ITI46_27705</name>
</gene>
<dbReference type="RefSeq" id="WP_209242641.1">
    <property type="nucleotide sequence ID" value="NZ_JADKMA010000188.1"/>
</dbReference>
<evidence type="ECO:0000256" key="2">
    <source>
        <dbReference type="ARBA" id="ARBA00001946"/>
    </source>
</evidence>
<organism evidence="7 8">
    <name type="scientific">Streptomyces oryzae</name>
    <dbReference type="NCBI Taxonomy" id="1434886"/>
    <lineage>
        <taxon>Bacteria</taxon>
        <taxon>Bacillati</taxon>
        <taxon>Actinomycetota</taxon>
        <taxon>Actinomycetes</taxon>
        <taxon>Kitasatosporales</taxon>
        <taxon>Streptomycetaceae</taxon>
        <taxon>Streptomyces</taxon>
    </lineage>
</organism>
<dbReference type="SUPFAM" id="SSF52922">
    <property type="entry name" value="TK C-terminal domain-like"/>
    <property type="match status" value="1"/>
</dbReference>
<dbReference type="InterPro" id="IPR005474">
    <property type="entry name" value="Transketolase_N"/>
</dbReference>
<evidence type="ECO:0000259" key="6">
    <source>
        <dbReference type="SMART" id="SM00861"/>
    </source>
</evidence>
<evidence type="ECO:0000256" key="3">
    <source>
        <dbReference type="ARBA" id="ARBA00001964"/>
    </source>
</evidence>
<reference evidence="7 8" key="1">
    <citation type="submission" date="2020-11" db="EMBL/GenBank/DDBJ databases">
        <title>Streptomyces spirodelae sp. nov., isolated from duckweed.</title>
        <authorList>
            <person name="Saimee Y."/>
            <person name="Duangmal K."/>
        </authorList>
    </citation>
    <scope>NUCLEOTIDE SEQUENCE [LARGE SCALE GENOMIC DNA]</scope>
    <source>
        <strain evidence="7 8">S16-07</strain>
    </source>
</reference>
<evidence type="ECO:0000256" key="4">
    <source>
        <dbReference type="ARBA" id="ARBA00007131"/>
    </source>
</evidence>
<evidence type="ECO:0000313" key="8">
    <source>
        <dbReference type="Proteomes" id="UP001519064"/>
    </source>
</evidence>
<dbReference type="InterPro" id="IPR009014">
    <property type="entry name" value="Transketo_C/PFOR_II"/>
</dbReference>
<evidence type="ECO:0000313" key="7">
    <source>
        <dbReference type="EMBL" id="MBO8195405.1"/>
    </source>
</evidence>
<dbReference type="InterPro" id="IPR005475">
    <property type="entry name" value="Transketolase-like_Pyr-bd"/>
</dbReference>
<dbReference type="Gene3D" id="3.40.50.970">
    <property type="match status" value="2"/>
</dbReference>
<proteinExistence type="inferred from homology"/>
<dbReference type="InterPro" id="IPR051157">
    <property type="entry name" value="PDH/Transketolase"/>
</dbReference>
<accession>A0ABS3XJ19</accession>
<comment type="cofactor">
    <cofactor evidence="1">
        <name>Mn(2+)</name>
        <dbReference type="ChEBI" id="CHEBI:29035"/>
    </cofactor>
</comment>
<dbReference type="SMART" id="SM00861">
    <property type="entry name" value="Transket_pyr"/>
    <property type="match status" value="1"/>
</dbReference>
<dbReference type="Pfam" id="PF02780">
    <property type="entry name" value="Transketolase_C"/>
    <property type="match status" value="1"/>
</dbReference>
<dbReference type="Pfam" id="PF02779">
    <property type="entry name" value="Transket_pyr"/>
    <property type="match status" value="1"/>
</dbReference>
<dbReference type="PANTHER" id="PTHR43825:SF4">
    <property type="entry name" value="PYRUVATE DEHYDROGENASE E1 COMPONENT"/>
    <property type="match status" value="1"/>
</dbReference>
<feature type="domain" description="Transketolase-like pyrimidine-binding" evidence="6">
    <location>
        <begin position="348"/>
        <end position="512"/>
    </location>
</feature>
<evidence type="ECO:0000256" key="1">
    <source>
        <dbReference type="ARBA" id="ARBA00001936"/>
    </source>
</evidence>